<protein>
    <submittedName>
        <fullName evidence="1">Uncharacterized protein</fullName>
    </submittedName>
</protein>
<dbReference type="KEGG" id="vg:64764132"/>
<dbReference type="Proteomes" id="UP000263185">
    <property type="component" value="Segment"/>
</dbReference>
<keyword evidence="2" id="KW-1185">Reference proteome</keyword>
<dbReference type="RefSeq" id="YP_010057330.1">
    <property type="nucleotide sequence ID" value="NC_054716.1"/>
</dbReference>
<gene>
    <name evidence="1" type="primary">165</name>
    <name evidence="1" type="ORF">SEA_CANE17_165</name>
</gene>
<dbReference type="EMBL" id="MH697579">
    <property type="protein sequence ID" value="AXQ51758.1"/>
    <property type="molecule type" value="Genomic_DNA"/>
</dbReference>
<reference evidence="1 2" key="1">
    <citation type="submission" date="2018-07" db="EMBL/GenBank/DDBJ databases">
        <authorList>
            <person name="Fast K.M."/>
            <person name="Castleberry S."/>
            <person name="Jones I.K."/>
            <person name="Larrimore J.D."/>
            <person name="Long C.A."/>
            <person name="Pritchett N.C."/>
            <person name="Keener T."/>
            <person name="Sandel M.W."/>
            <person name="Bollivar D.W."/>
            <person name="Garlena R.A."/>
            <person name="Russell D.A."/>
            <person name="Pope W.H."/>
            <person name="Jacobs-Sera D."/>
            <person name="Hatfull G.F."/>
        </authorList>
    </citation>
    <scope>NUCLEOTIDE SEQUENCE [LARGE SCALE GENOMIC DNA]</scope>
</reference>
<accession>A0A346N8X3</accession>
<dbReference type="GeneID" id="64764132"/>
<organism evidence="1 2">
    <name type="scientific">Mycobacterium phage Cane17</name>
    <dbReference type="NCBI Taxonomy" id="2301548"/>
    <lineage>
        <taxon>Viruses</taxon>
        <taxon>Duplodnaviria</taxon>
        <taxon>Heunggongvirae</taxon>
        <taxon>Uroviricota</taxon>
        <taxon>Caudoviricetes</taxon>
        <taxon>Ceeclamvirinae</taxon>
        <taxon>Bixzunavirus</taxon>
        <taxon>Bixzunavirus cane17</taxon>
    </lineage>
</organism>
<evidence type="ECO:0000313" key="1">
    <source>
        <dbReference type="EMBL" id="AXQ51758.1"/>
    </source>
</evidence>
<evidence type="ECO:0000313" key="2">
    <source>
        <dbReference type="Proteomes" id="UP000263185"/>
    </source>
</evidence>
<name>A0A346N8X3_9CAUD</name>
<proteinExistence type="predicted"/>
<sequence length="66" mass="7282">MMPMWTIKPSGVSGPESGLLLNLAVFVFDADLIKTYSSTTSTLKPKRLRSVWLFETGTVGNVYSQN</sequence>